<feature type="transmembrane region" description="Helical" evidence="8">
    <location>
        <begin position="158"/>
        <end position="176"/>
    </location>
</feature>
<feature type="transmembrane region" description="Helical" evidence="8">
    <location>
        <begin position="214"/>
        <end position="232"/>
    </location>
</feature>
<organism evidence="10">
    <name type="scientific">bioreactor metagenome</name>
    <dbReference type="NCBI Taxonomy" id="1076179"/>
    <lineage>
        <taxon>unclassified sequences</taxon>
        <taxon>metagenomes</taxon>
        <taxon>ecological metagenomes</taxon>
    </lineage>
</organism>
<dbReference type="EMBL" id="VSSQ01043022">
    <property type="protein sequence ID" value="MPM96666.1"/>
    <property type="molecule type" value="Genomic_DNA"/>
</dbReference>
<keyword evidence="5 8" id="KW-1133">Transmembrane helix</keyword>
<evidence type="ECO:0000256" key="3">
    <source>
        <dbReference type="ARBA" id="ARBA00022448"/>
    </source>
</evidence>
<feature type="transmembrane region" description="Helical" evidence="8">
    <location>
        <begin position="182"/>
        <end position="202"/>
    </location>
</feature>
<dbReference type="GO" id="GO:0008519">
    <property type="term" value="F:ammonium channel activity"/>
    <property type="evidence" value="ECO:0007669"/>
    <property type="project" value="InterPro"/>
</dbReference>
<keyword evidence="6 8" id="KW-0472">Membrane</keyword>
<dbReference type="Gene3D" id="1.10.3430.10">
    <property type="entry name" value="Ammonium transporter AmtB like domains"/>
    <property type="match status" value="1"/>
</dbReference>
<evidence type="ECO:0000256" key="7">
    <source>
        <dbReference type="ARBA" id="ARBA00023177"/>
    </source>
</evidence>
<dbReference type="PANTHER" id="PTHR11730">
    <property type="entry name" value="AMMONIUM TRANSPORTER"/>
    <property type="match status" value="1"/>
</dbReference>
<evidence type="ECO:0000256" key="8">
    <source>
        <dbReference type="SAM" id="Phobius"/>
    </source>
</evidence>
<dbReference type="AlphaFoldDB" id="A0A645E586"/>
<evidence type="ECO:0000259" key="9">
    <source>
        <dbReference type="Pfam" id="PF00909"/>
    </source>
</evidence>
<feature type="transmembrane region" description="Helical" evidence="8">
    <location>
        <begin position="244"/>
        <end position="266"/>
    </location>
</feature>
<reference evidence="10" key="1">
    <citation type="submission" date="2019-08" db="EMBL/GenBank/DDBJ databases">
        <authorList>
            <person name="Kucharzyk K."/>
            <person name="Murdoch R.W."/>
            <person name="Higgins S."/>
            <person name="Loffler F."/>
        </authorList>
    </citation>
    <scope>NUCLEOTIDE SEQUENCE</scope>
</reference>
<comment type="similarity">
    <text evidence="2">Belongs to the ammonia transporter channel (TC 1.A.11.2) family.</text>
</comment>
<keyword evidence="7" id="KW-0924">Ammonia transport</keyword>
<dbReference type="Pfam" id="PF00909">
    <property type="entry name" value="Ammonium_transp"/>
    <property type="match status" value="1"/>
</dbReference>
<dbReference type="SUPFAM" id="SSF111352">
    <property type="entry name" value="Ammonium transporter"/>
    <property type="match status" value="1"/>
</dbReference>
<evidence type="ECO:0000256" key="5">
    <source>
        <dbReference type="ARBA" id="ARBA00022989"/>
    </source>
</evidence>
<dbReference type="InterPro" id="IPR029020">
    <property type="entry name" value="Ammonium/urea_transptr"/>
</dbReference>
<protein>
    <recommendedName>
        <fullName evidence="9">Ammonium transporter AmtB-like domain-containing protein</fullName>
    </recommendedName>
</protein>
<dbReference type="PANTHER" id="PTHR11730:SF6">
    <property type="entry name" value="AMMONIUM TRANSPORTER"/>
    <property type="match status" value="1"/>
</dbReference>
<dbReference type="InterPro" id="IPR024041">
    <property type="entry name" value="NH4_transpt_AmtB-like_dom"/>
</dbReference>
<proteinExistence type="inferred from homology"/>
<keyword evidence="3" id="KW-0813">Transport</keyword>
<feature type="transmembrane region" description="Helical" evidence="8">
    <location>
        <begin position="56"/>
        <end position="78"/>
    </location>
</feature>
<feature type="transmembrane region" description="Helical" evidence="8">
    <location>
        <begin position="20"/>
        <end position="44"/>
    </location>
</feature>
<dbReference type="GO" id="GO:0016020">
    <property type="term" value="C:membrane"/>
    <property type="evidence" value="ECO:0007669"/>
    <property type="project" value="UniProtKB-SubCell"/>
</dbReference>
<feature type="domain" description="Ammonium transporter AmtB-like" evidence="9">
    <location>
        <begin position="1"/>
        <end position="290"/>
    </location>
</feature>
<evidence type="ECO:0000256" key="6">
    <source>
        <dbReference type="ARBA" id="ARBA00023136"/>
    </source>
</evidence>
<evidence type="ECO:0000313" key="10">
    <source>
        <dbReference type="EMBL" id="MPM96666.1"/>
    </source>
</evidence>
<gene>
    <name evidence="10" type="ORF">SDC9_143831</name>
</gene>
<evidence type="ECO:0000256" key="2">
    <source>
        <dbReference type="ARBA" id="ARBA00005887"/>
    </source>
</evidence>
<sequence>MFTATCVTIVSGAVAGRIKLSAYILFAVFYSALVYPLVGSWGWGGGWLAGLGFHDLAGSTFVHSVGGWGALAGVIMLGPRIGKFVNGISYPIVGHNIPLAVIGTFLLWFGWFGFNGASAFSADPASVSYILVATSLAASAGLMSSLGTSWIIQKKPDLTMVLNGCLAGLVVITAGADCLSLKVAILIGAIAGVLVVLAVMFFDRIRLDDPVGALSVHLVNGVFGTLCVGIFSPNYSFLTQLTGVAAIGAASFASAMAIFAGVKVVLKGLRPSEDAEIRGLDLAEHGMEGYGGFQIFQNQ</sequence>
<feature type="transmembrane region" description="Helical" evidence="8">
    <location>
        <begin position="126"/>
        <end position="146"/>
    </location>
</feature>
<name>A0A645E586_9ZZZZ</name>
<evidence type="ECO:0000256" key="4">
    <source>
        <dbReference type="ARBA" id="ARBA00022692"/>
    </source>
</evidence>
<comment type="caution">
    <text evidence="10">The sequence shown here is derived from an EMBL/GenBank/DDBJ whole genome shotgun (WGS) entry which is preliminary data.</text>
</comment>
<evidence type="ECO:0000256" key="1">
    <source>
        <dbReference type="ARBA" id="ARBA00004141"/>
    </source>
</evidence>
<accession>A0A645E586</accession>
<keyword evidence="4 8" id="KW-0812">Transmembrane</keyword>
<feature type="transmembrane region" description="Helical" evidence="8">
    <location>
        <begin position="90"/>
        <end position="114"/>
    </location>
</feature>
<dbReference type="GO" id="GO:0097272">
    <property type="term" value="P:ammonium homeostasis"/>
    <property type="evidence" value="ECO:0007669"/>
    <property type="project" value="TreeGrafter"/>
</dbReference>
<comment type="subcellular location">
    <subcellularLocation>
        <location evidence="1">Membrane</location>
        <topology evidence="1">Multi-pass membrane protein</topology>
    </subcellularLocation>
</comment>